<evidence type="ECO:0000313" key="1">
    <source>
        <dbReference type="EMBL" id="SVA57948.1"/>
    </source>
</evidence>
<reference evidence="1" key="1">
    <citation type="submission" date="2018-05" db="EMBL/GenBank/DDBJ databases">
        <authorList>
            <person name="Lanie J.A."/>
            <person name="Ng W.-L."/>
            <person name="Kazmierczak K.M."/>
            <person name="Andrzejewski T.M."/>
            <person name="Davidsen T.M."/>
            <person name="Wayne K.J."/>
            <person name="Tettelin H."/>
            <person name="Glass J.I."/>
            <person name="Rusch D."/>
            <person name="Podicherti R."/>
            <person name="Tsui H.-C.T."/>
            <person name="Winkler M.E."/>
        </authorList>
    </citation>
    <scope>NUCLEOTIDE SEQUENCE</scope>
</reference>
<proteinExistence type="predicted"/>
<gene>
    <name evidence="1" type="ORF">METZ01_LOCUS110802</name>
</gene>
<protein>
    <submittedName>
        <fullName evidence="1">Uncharacterized protein</fullName>
    </submittedName>
</protein>
<accession>A0A381X076</accession>
<dbReference type="EMBL" id="UINC01013406">
    <property type="protein sequence ID" value="SVA57948.1"/>
    <property type="molecule type" value="Genomic_DNA"/>
</dbReference>
<sequence>MGLNKVSPCCQRLMYISCSNSLLVLCVVLWSGCDSGQVPSSQAPAAPKPVVFNPSIPMKEVKPGQYTRVTSIRQQITLTRGFWMGSHEVTQRE</sequence>
<name>A0A381X076_9ZZZZ</name>
<dbReference type="PROSITE" id="PS51257">
    <property type="entry name" value="PROKAR_LIPOPROTEIN"/>
    <property type="match status" value="1"/>
</dbReference>
<organism evidence="1">
    <name type="scientific">marine metagenome</name>
    <dbReference type="NCBI Taxonomy" id="408172"/>
    <lineage>
        <taxon>unclassified sequences</taxon>
        <taxon>metagenomes</taxon>
        <taxon>ecological metagenomes</taxon>
    </lineage>
</organism>
<feature type="non-terminal residue" evidence="1">
    <location>
        <position position="93"/>
    </location>
</feature>
<dbReference type="AlphaFoldDB" id="A0A381X076"/>